<reference evidence="2" key="1">
    <citation type="submission" date="2021-02" db="EMBL/GenBank/DDBJ databases">
        <title>Genome-Resolved Metagenomics of a Microbial Community Performing Photosynthetic Biological Nutrient Removal.</title>
        <authorList>
            <person name="Mcdaniel E.A."/>
        </authorList>
    </citation>
    <scope>NUCLEOTIDE SEQUENCE</scope>
    <source>
        <strain evidence="2">UWPOB_OBS1</strain>
    </source>
</reference>
<sequence>MSNDRVQGKDVGPEAANDRKLLSERNLADAGTFFVQSNQHSALETGKLADKGVVPRVVLADASAGITFGDGLKPSESKPRGGEVQNPQERRGGSIDAGFFANTVEQSAGDGAKIRRDSAGQIRGVVYGDGSFTGIERDSSGVSRIIRADAQGNVKSIDARQPDGSWESTSSDGTSLKRGAPRVAVLDNGNIEFQRADNGKDVYGTSGGRVSLDARGRAVSSVDRNGLTRDYTYSASGELTAMKVAGKDMVVQEWRKENGLWNAYDKDGKNTGRQFVGMVGVDAAGTVRTVDGKTGAETILGLDGTRKTVNLESRTRTFDNGSRVIYDSATGFPGRAVFRENSYRQYDIGTDGAVNSTKFFNSKGLLQSELRRENGNWNLYDGQGKPVPVPPIKDVRVDNEGNMRIDWRTGSHHILKNDGSALRYDVAGKLLETEGFNGSKRQFAYDSRGELSEVRFKLKTGEPRVAKRENGAWNIYDGQGKRSSGDPIDSISVDQNIGMITWVERKKDTVLRIPILGDPVKTTLDGKIAKGRN</sequence>
<protein>
    <submittedName>
        <fullName evidence="2">RHS repeat protein</fullName>
    </submittedName>
</protein>
<organism evidence="2 3">
    <name type="scientific">Candidatus Obscuribacter phosphatis</name>
    <dbReference type="NCBI Taxonomy" id="1906157"/>
    <lineage>
        <taxon>Bacteria</taxon>
        <taxon>Bacillati</taxon>
        <taxon>Candidatus Melainabacteria</taxon>
        <taxon>Candidatus Obscuribacterales</taxon>
        <taxon>Candidatus Obscuribacteraceae</taxon>
        <taxon>Candidatus Obscuribacter</taxon>
    </lineage>
</organism>
<dbReference type="EMBL" id="JAFLCK010000028">
    <property type="protein sequence ID" value="MBN8661960.1"/>
    <property type="molecule type" value="Genomic_DNA"/>
</dbReference>
<dbReference type="InterPro" id="IPR031325">
    <property type="entry name" value="RHS_repeat"/>
</dbReference>
<feature type="region of interest" description="Disordered" evidence="1">
    <location>
        <begin position="68"/>
        <end position="95"/>
    </location>
</feature>
<comment type="caution">
    <text evidence="2">The sequence shown here is derived from an EMBL/GenBank/DDBJ whole genome shotgun (WGS) entry which is preliminary data.</text>
</comment>
<feature type="region of interest" description="Disordered" evidence="1">
    <location>
        <begin position="157"/>
        <end position="178"/>
    </location>
</feature>
<evidence type="ECO:0000256" key="1">
    <source>
        <dbReference type="SAM" id="MobiDB-lite"/>
    </source>
</evidence>
<dbReference type="Proteomes" id="UP000664277">
    <property type="component" value="Unassembled WGS sequence"/>
</dbReference>
<accession>A0A8J7TMA9</accession>
<name>A0A8J7TMA9_9BACT</name>
<dbReference type="AlphaFoldDB" id="A0A8J7TMA9"/>
<proteinExistence type="predicted"/>
<dbReference type="Pfam" id="PF05593">
    <property type="entry name" value="RHS_repeat"/>
    <property type="match status" value="1"/>
</dbReference>
<feature type="region of interest" description="Disordered" evidence="1">
    <location>
        <begin position="1"/>
        <end position="22"/>
    </location>
</feature>
<evidence type="ECO:0000313" key="2">
    <source>
        <dbReference type="EMBL" id="MBN8661960.1"/>
    </source>
</evidence>
<dbReference type="Gene3D" id="2.180.10.10">
    <property type="entry name" value="RHS repeat-associated core"/>
    <property type="match status" value="1"/>
</dbReference>
<evidence type="ECO:0000313" key="3">
    <source>
        <dbReference type="Proteomes" id="UP000664277"/>
    </source>
</evidence>
<gene>
    <name evidence="2" type="ORF">J0M35_16450</name>
</gene>